<dbReference type="Proteomes" id="UP000053257">
    <property type="component" value="Unassembled WGS sequence"/>
</dbReference>
<evidence type="ECO:0000313" key="3">
    <source>
        <dbReference type="EMBL" id="KIP07541.1"/>
    </source>
</evidence>
<feature type="transmembrane region" description="Helical" evidence="2">
    <location>
        <begin position="82"/>
        <end position="105"/>
    </location>
</feature>
<organism evidence="3 4">
    <name type="scientific">Phlebiopsis gigantea (strain 11061_1 CR5-6)</name>
    <name type="common">White-rot fungus</name>
    <name type="synonym">Peniophora gigantea</name>
    <dbReference type="NCBI Taxonomy" id="745531"/>
    <lineage>
        <taxon>Eukaryota</taxon>
        <taxon>Fungi</taxon>
        <taxon>Dikarya</taxon>
        <taxon>Basidiomycota</taxon>
        <taxon>Agaricomycotina</taxon>
        <taxon>Agaricomycetes</taxon>
        <taxon>Polyporales</taxon>
        <taxon>Phanerochaetaceae</taxon>
        <taxon>Phlebiopsis</taxon>
    </lineage>
</organism>
<gene>
    <name evidence="3" type="ORF">PHLGIDRAFT_414342</name>
</gene>
<feature type="compositionally biased region" description="Low complexity" evidence="1">
    <location>
        <begin position="38"/>
        <end position="50"/>
    </location>
</feature>
<proteinExistence type="predicted"/>
<feature type="compositionally biased region" description="Polar residues" evidence="1">
    <location>
        <begin position="27"/>
        <end position="37"/>
    </location>
</feature>
<protein>
    <submittedName>
        <fullName evidence="3">Uncharacterized protein</fullName>
    </submittedName>
</protein>
<dbReference type="AlphaFoldDB" id="A0A0C3RZ36"/>
<keyword evidence="4" id="KW-1185">Reference proteome</keyword>
<keyword evidence="2" id="KW-0812">Transmembrane</keyword>
<dbReference type="HOGENOM" id="CLU_1759471_0_0_1"/>
<name>A0A0C3RZ36_PHLG1</name>
<evidence type="ECO:0000313" key="4">
    <source>
        <dbReference type="Proteomes" id="UP000053257"/>
    </source>
</evidence>
<evidence type="ECO:0000256" key="1">
    <source>
        <dbReference type="SAM" id="MobiDB-lite"/>
    </source>
</evidence>
<dbReference type="EMBL" id="KN840495">
    <property type="protein sequence ID" value="KIP07541.1"/>
    <property type="molecule type" value="Genomic_DNA"/>
</dbReference>
<feature type="region of interest" description="Disordered" evidence="1">
    <location>
        <begin position="26"/>
        <end position="50"/>
    </location>
</feature>
<accession>A0A0C3RZ36</accession>
<keyword evidence="2" id="KW-0472">Membrane</keyword>
<keyword evidence="2" id="KW-1133">Transmembrane helix</keyword>
<evidence type="ECO:0000256" key="2">
    <source>
        <dbReference type="SAM" id="Phobius"/>
    </source>
</evidence>
<reference evidence="3 4" key="1">
    <citation type="journal article" date="2014" name="PLoS Genet.">
        <title>Analysis of the Phlebiopsis gigantea genome, transcriptome and secretome provides insight into its pioneer colonization strategies of wood.</title>
        <authorList>
            <person name="Hori C."/>
            <person name="Ishida T."/>
            <person name="Igarashi K."/>
            <person name="Samejima M."/>
            <person name="Suzuki H."/>
            <person name="Master E."/>
            <person name="Ferreira P."/>
            <person name="Ruiz-Duenas F.J."/>
            <person name="Held B."/>
            <person name="Canessa P."/>
            <person name="Larrondo L.F."/>
            <person name="Schmoll M."/>
            <person name="Druzhinina I.S."/>
            <person name="Kubicek C.P."/>
            <person name="Gaskell J.A."/>
            <person name="Kersten P."/>
            <person name="St John F."/>
            <person name="Glasner J."/>
            <person name="Sabat G."/>
            <person name="Splinter BonDurant S."/>
            <person name="Syed K."/>
            <person name="Yadav J."/>
            <person name="Mgbeahuruike A.C."/>
            <person name="Kovalchuk A."/>
            <person name="Asiegbu F.O."/>
            <person name="Lackner G."/>
            <person name="Hoffmeister D."/>
            <person name="Rencoret J."/>
            <person name="Gutierrez A."/>
            <person name="Sun H."/>
            <person name="Lindquist E."/>
            <person name="Barry K."/>
            <person name="Riley R."/>
            <person name="Grigoriev I.V."/>
            <person name="Henrissat B."/>
            <person name="Kues U."/>
            <person name="Berka R.M."/>
            <person name="Martinez A.T."/>
            <person name="Covert S.F."/>
            <person name="Blanchette R.A."/>
            <person name="Cullen D."/>
        </authorList>
    </citation>
    <scope>NUCLEOTIDE SEQUENCE [LARGE SCALE GENOMIC DNA]</scope>
    <source>
        <strain evidence="3 4">11061_1 CR5-6</strain>
    </source>
</reference>
<sequence>MLTLQQLPFVIDSEVLRSLPCLDSDSDYGTSPPSHAPTQTGASSQSSTATFPAAGTAANVELTSSPSNDSAVVSLLDKYGPIVIALFAGNIVIMTLLCVIAHAACMRGAIRGGARARNSSPSYAPVAFKDRAANEDPEFTASSHNYGR</sequence>